<gene>
    <name evidence="7" type="ORF">CLV71_115103</name>
</gene>
<evidence type="ECO:0000256" key="5">
    <source>
        <dbReference type="PROSITE-ProRule" id="PRU00335"/>
    </source>
</evidence>
<keyword evidence="2" id="KW-0805">Transcription regulation</keyword>
<dbReference type="PANTHER" id="PTHR30055:SF234">
    <property type="entry name" value="HTH-TYPE TRANSCRIPTIONAL REGULATOR BETI"/>
    <property type="match status" value="1"/>
</dbReference>
<dbReference type="Pfam" id="PF00440">
    <property type="entry name" value="TetR_N"/>
    <property type="match status" value="1"/>
</dbReference>
<dbReference type="AlphaFoldDB" id="A0A4V6Q6L8"/>
<dbReference type="InterPro" id="IPR050109">
    <property type="entry name" value="HTH-type_TetR-like_transc_reg"/>
</dbReference>
<name>A0A4V6Q6L8_9PSEU</name>
<dbReference type="SUPFAM" id="SSF48498">
    <property type="entry name" value="Tetracyclin repressor-like, C-terminal domain"/>
    <property type="match status" value="1"/>
</dbReference>
<sequence>MPRKVDHHTRRAAIAESAWRLTSHGGIEAVTMRHVAADAGMSLGQVQHYFTTKDALLTFAYQLLTERITTRTTTTRHPGDEEPEPHDVLRHALVELLPLDEQRTLEAHVTTAYLAHATVTPDMAAQLRKTHTTLENLITHQLRRGQHRGNVPVHLDTTRAARTLLALLDGLTAHVLIGTHTPTDAEHALDTHLDELFTT</sequence>
<accession>A0A4V6Q6L8</accession>
<evidence type="ECO:0000256" key="4">
    <source>
        <dbReference type="ARBA" id="ARBA00023163"/>
    </source>
</evidence>
<dbReference type="InterPro" id="IPR036271">
    <property type="entry name" value="Tet_transcr_reg_TetR-rel_C_sf"/>
</dbReference>
<dbReference type="InterPro" id="IPR001647">
    <property type="entry name" value="HTH_TetR"/>
</dbReference>
<proteinExistence type="predicted"/>
<dbReference type="RefSeq" id="WP_133906862.1">
    <property type="nucleotide sequence ID" value="NZ_SOCP01000015.1"/>
</dbReference>
<dbReference type="InterPro" id="IPR039538">
    <property type="entry name" value="BetI_C"/>
</dbReference>
<dbReference type="Gene3D" id="1.10.357.10">
    <property type="entry name" value="Tetracycline Repressor, domain 2"/>
    <property type="match status" value="1"/>
</dbReference>
<dbReference type="Pfam" id="PF13977">
    <property type="entry name" value="TetR_C_6"/>
    <property type="match status" value="1"/>
</dbReference>
<dbReference type="EMBL" id="SOCP01000015">
    <property type="protein sequence ID" value="TDV43641.1"/>
    <property type="molecule type" value="Genomic_DNA"/>
</dbReference>
<feature type="domain" description="HTH tetR-type" evidence="6">
    <location>
        <begin position="8"/>
        <end position="68"/>
    </location>
</feature>
<keyword evidence="3 5" id="KW-0238">DNA-binding</keyword>
<evidence type="ECO:0000256" key="3">
    <source>
        <dbReference type="ARBA" id="ARBA00023125"/>
    </source>
</evidence>
<keyword evidence="4" id="KW-0804">Transcription</keyword>
<evidence type="ECO:0000256" key="2">
    <source>
        <dbReference type="ARBA" id="ARBA00023015"/>
    </source>
</evidence>
<dbReference type="Proteomes" id="UP000294927">
    <property type="component" value="Unassembled WGS sequence"/>
</dbReference>
<feature type="DNA-binding region" description="H-T-H motif" evidence="5">
    <location>
        <begin position="31"/>
        <end position="50"/>
    </location>
</feature>
<dbReference type="SUPFAM" id="SSF46689">
    <property type="entry name" value="Homeodomain-like"/>
    <property type="match status" value="1"/>
</dbReference>
<keyword evidence="1" id="KW-0678">Repressor</keyword>
<dbReference type="GO" id="GO:0003700">
    <property type="term" value="F:DNA-binding transcription factor activity"/>
    <property type="evidence" value="ECO:0007669"/>
    <property type="project" value="TreeGrafter"/>
</dbReference>
<protein>
    <submittedName>
        <fullName evidence="7">TetR family transcriptional regulator</fullName>
    </submittedName>
</protein>
<keyword evidence="8" id="KW-1185">Reference proteome</keyword>
<reference evidence="7 8" key="1">
    <citation type="submission" date="2019-03" db="EMBL/GenBank/DDBJ databases">
        <title>Genomic Encyclopedia of Archaeal and Bacterial Type Strains, Phase II (KMG-II): from individual species to whole genera.</title>
        <authorList>
            <person name="Goeker M."/>
        </authorList>
    </citation>
    <scope>NUCLEOTIDE SEQUENCE [LARGE SCALE GENOMIC DNA]</scope>
    <source>
        <strain evidence="7 8">DSM 45499</strain>
    </source>
</reference>
<comment type="caution">
    <text evidence="7">The sequence shown here is derived from an EMBL/GenBank/DDBJ whole genome shotgun (WGS) entry which is preliminary data.</text>
</comment>
<evidence type="ECO:0000313" key="8">
    <source>
        <dbReference type="Proteomes" id="UP000294927"/>
    </source>
</evidence>
<dbReference type="OrthoDB" id="9816296at2"/>
<evidence type="ECO:0000256" key="1">
    <source>
        <dbReference type="ARBA" id="ARBA00022491"/>
    </source>
</evidence>
<evidence type="ECO:0000259" key="6">
    <source>
        <dbReference type="PROSITE" id="PS50977"/>
    </source>
</evidence>
<organism evidence="7 8">
    <name type="scientific">Actinophytocola oryzae</name>
    <dbReference type="NCBI Taxonomy" id="502181"/>
    <lineage>
        <taxon>Bacteria</taxon>
        <taxon>Bacillati</taxon>
        <taxon>Actinomycetota</taxon>
        <taxon>Actinomycetes</taxon>
        <taxon>Pseudonocardiales</taxon>
        <taxon>Pseudonocardiaceae</taxon>
    </lineage>
</organism>
<evidence type="ECO:0000313" key="7">
    <source>
        <dbReference type="EMBL" id="TDV43641.1"/>
    </source>
</evidence>
<dbReference type="GO" id="GO:0000976">
    <property type="term" value="F:transcription cis-regulatory region binding"/>
    <property type="evidence" value="ECO:0007669"/>
    <property type="project" value="TreeGrafter"/>
</dbReference>
<dbReference type="PROSITE" id="PS50977">
    <property type="entry name" value="HTH_TETR_2"/>
    <property type="match status" value="1"/>
</dbReference>
<dbReference type="InterPro" id="IPR009057">
    <property type="entry name" value="Homeodomain-like_sf"/>
</dbReference>
<dbReference type="PANTHER" id="PTHR30055">
    <property type="entry name" value="HTH-TYPE TRANSCRIPTIONAL REGULATOR RUTR"/>
    <property type="match status" value="1"/>
</dbReference>